<keyword evidence="6" id="KW-0201">Cytochrome c-type biogenesis</keyword>
<evidence type="ECO:0000256" key="6">
    <source>
        <dbReference type="ARBA" id="ARBA00022748"/>
    </source>
</evidence>
<dbReference type="PANTHER" id="PTHR43653:SF1">
    <property type="entry name" value="CYTOCHROME C-TYPE BIOGENESIS PROTEIN CCMF"/>
    <property type="match status" value="1"/>
</dbReference>
<protein>
    <submittedName>
        <fullName evidence="13">Cytochrome c-type biogenesis CcmF C-terminal domain-containing protein</fullName>
    </submittedName>
</protein>
<dbReference type="PANTHER" id="PTHR43653">
    <property type="entry name" value="CYTOCHROME C ASSEMBLY PROTEIN-RELATED"/>
    <property type="match status" value="1"/>
</dbReference>
<comment type="subcellular location">
    <subcellularLocation>
        <location evidence="1">Cell inner membrane</location>
        <topology evidence="1">Multi-pass membrane protein</topology>
    </subcellularLocation>
</comment>
<dbReference type="InterPro" id="IPR003567">
    <property type="entry name" value="Cyt_c_biogenesis"/>
</dbReference>
<dbReference type="Pfam" id="PF01578">
    <property type="entry name" value="Cytochrom_C_asm"/>
    <property type="match status" value="1"/>
</dbReference>
<dbReference type="EMBL" id="CP141614">
    <property type="protein sequence ID" value="WRP14049.1"/>
    <property type="molecule type" value="Genomic_DNA"/>
</dbReference>
<evidence type="ECO:0000256" key="8">
    <source>
        <dbReference type="ARBA" id="ARBA00023136"/>
    </source>
</evidence>
<evidence type="ECO:0000256" key="5">
    <source>
        <dbReference type="ARBA" id="ARBA00022692"/>
    </source>
</evidence>
<evidence type="ECO:0000313" key="13">
    <source>
        <dbReference type="EMBL" id="WRP14049.1"/>
    </source>
</evidence>
<feature type="domain" description="Cytochrome c-type biogenesis protein CcmF C-terminal" evidence="12">
    <location>
        <begin position="320"/>
        <end position="643"/>
    </location>
</feature>
<feature type="transmembrane region" description="Helical" evidence="10">
    <location>
        <begin position="626"/>
        <end position="644"/>
    </location>
</feature>
<gene>
    <name evidence="13" type="ORF">VLY81_11540</name>
</gene>
<feature type="transmembrane region" description="Helical" evidence="10">
    <location>
        <begin position="396"/>
        <end position="415"/>
    </location>
</feature>
<feature type="transmembrane region" description="Helical" evidence="10">
    <location>
        <begin position="248"/>
        <end position="266"/>
    </location>
</feature>
<proteinExistence type="inferred from homology"/>
<comment type="similarity">
    <text evidence="2">Belongs to the CcmF/CycK/Ccl1/NrfE/CcsA family.</text>
</comment>
<feature type="transmembrane region" description="Helical" evidence="10">
    <location>
        <begin position="315"/>
        <end position="332"/>
    </location>
</feature>
<keyword evidence="8 10" id="KW-0472">Membrane</keyword>
<dbReference type="PRINTS" id="PR01411">
    <property type="entry name" value="CCMFBIOGNSIS"/>
</dbReference>
<keyword evidence="14" id="KW-1185">Reference proteome</keyword>
<evidence type="ECO:0000256" key="3">
    <source>
        <dbReference type="ARBA" id="ARBA00022475"/>
    </source>
</evidence>
<feature type="transmembrane region" description="Helical" evidence="10">
    <location>
        <begin position="455"/>
        <end position="474"/>
    </location>
</feature>
<evidence type="ECO:0000256" key="4">
    <source>
        <dbReference type="ARBA" id="ARBA00022519"/>
    </source>
</evidence>
<keyword evidence="7 10" id="KW-1133">Transmembrane helix</keyword>
<evidence type="ECO:0000313" key="14">
    <source>
        <dbReference type="Proteomes" id="UP001333102"/>
    </source>
</evidence>
<feature type="transmembrane region" description="Helical" evidence="10">
    <location>
        <begin position="353"/>
        <end position="376"/>
    </location>
</feature>
<keyword evidence="5 10" id="KW-0812">Transmembrane</keyword>
<evidence type="ECO:0000256" key="10">
    <source>
        <dbReference type="SAM" id="Phobius"/>
    </source>
</evidence>
<accession>A0ABZ1BMJ8</accession>
<dbReference type="InterPro" id="IPR003568">
    <property type="entry name" value="Cyt_c_biogenesis_CcmF"/>
</dbReference>
<keyword evidence="3" id="KW-1003">Cell membrane</keyword>
<feature type="transmembrane region" description="Helical" evidence="10">
    <location>
        <begin position="97"/>
        <end position="114"/>
    </location>
</feature>
<feature type="transmembrane region" description="Helical" evidence="10">
    <location>
        <begin position="210"/>
        <end position="228"/>
    </location>
</feature>
<evidence type="ECO:0000256" key="2">
    <source>
        <dbReference type="ARBA" id="ARBA00009186"/>
    </source>
</evidence>
<evidence type="ECO:0000259" key="12">
    <source>
        <dbReference type="Pfam" id="PF16327"/>
    </source>
</evidence>
<evidence type="ECO:0000256" key="7">
    <source>
        <dbReference type="ARBA" id="ARBA00022989"/>
    </source>
</evidence>
<dbReference type="Proteomes" id="UP001333102">
    <property type="component" value="Chromosome"/>
</dbReference>
<feature type="transmembrane region" description="Helical" evidence="10">
    <location>
        <begin position="278"/>
        <end position="295"/>
    </location>
</feature>
<feature type="transmembrane region" description="Helical" evidence="10">
    <location>
        <begin position="126"/>
        <end position="145"/>
    </location>
</feature>
<evidence type="ECO:0000259" key="11">
    <source>
        <dbReference type="Pfam" id="PF01578"/>
    </source>
</evidence>
<feature type="transmembrane region" description="Helical" evidence="10">
    <location>
        <begin position="495"/>
        <end position="517"/>
    </location>
</feature>
<dbReference type="Pfam" id="PF16327">
    <property type="entry name" value="CcmF_C"/>
    <property type="match status" value="1"/>
</dbReference>
<feature type="transmembrane region" description="Helical" evidence="10">
    <location>
        <begin position="427"/>
        <end position="449"/>
    </location>
</feature>
<feature type="transmembrane region" description="Helical" evidence="10">
    <location>
        <begin position="42"/>
        <end position="63"/>
    </location>
</feature>
<evidence type="ECO:0000256" key="1">
    <source>
        <dbReference type="ARBA" id="ARBA00004429"/>
    </source>
</evidence>
<reference evidence="14" key="1">
    <citation type="submission" date="2023-12" db="EMBL/GenBank/DDBJ databases">
        <title>Novel isolates from deep terrestrial aquifers shed light on the physiology and ecology of the class Limnochordia.</title>
        <authorList>
            <person name="Karnachuk O.V."/>
            <person name="Lukina A.P."/>
            <person name="Avakyan M.R."/>
            <person name="Kadnikov V."/>
            <person name="Begmatov S."/>
            <person name="Beletsky A.V."/>
            <person name="Mardanov A.V."/>
            <person name="Ravin N.V."/>
        </authorList>
    </citation>
    <scope>NUCLEOTIDE SEQUENCE [LARGE SCALE GENOMIC DNA]</scope>
    <source>
        <strain evidence="14">LN</strain>
    </source>
</reference>
<dbReference type="PRINTS" id="PR01410">
    <property type="entry name" value="CCBIOGENESIS"/>
</dbReference>
<feature type="transmembrane region" description="Helical" evidence="10">
    <location>
        <begin position="176"/>
        <end position="198"/>
    </location>
</feature>
<organism evidence="13 14">
    <name type="scientific">Geochorda subterranea</name>
    <dbReference type="NCBI Taxonomy" id="3109564"/>
    <lineage>
        <taxon>Bacteria</taxon>
        <taxon>Bacillati</taxon>
        <taxon>Bacillota</taxon>
        <taxon>Limnochordia</taxon>
        <taxon>Limnochordales</taxon>
        <taxon>Geochordaceae</taxon>
        <taxon>Geochorda</taxon>
    </lineage>
</organism>
<dbReference type="RefSeq" id="WP_324668335.1">
    <property type="nucleotide sequence ID" value="NZ_CP141614.1"/>
</dbReference>
<comment type="function">
    <text evidence="9">Required for the biogenesis of c-type cytochromes. Possible subunit of a heme lyase.</text>
</comment>
<keyword evidence="4" id="KW-0997">Cell inner membrane</keyword>
<dbReference type="InterPro" id="IPR032523">
    <property type="entry name" value="CcmF_C"/>
</dbReference>
<dbReference type="InterPro" id="IPR002541">
    <property type="entry name" value="Cyt_c_assembly"/>
</dbReference>
<feature type="domain" description="Cytochrome c assembly protein" evidence="11">
    <location>
        <begin position="90"/>
        <end position="297"/>
    </location>
</feature>
<name>A0ABZ1BMJ8_9FIRM</name>
<sequence length="675" mass="71945">MHPAVIGQGMLWLTLAASAAAAILSAAGLVRRRPPWLRAGRALVVAAFGFATVASAVLVVALLTDDFRVAYVASRSARAVPVLYKLGAWWGGQEGSLLLWLWLQLGVAALVVTGRPDPEAPRLWPAATAALAAMATFFAALVAGVESPFRLLPQPPADGAGLNPLLQSPSMLLHPIALYLGYIGMTVPFAFALGALAVDETGDAWMRIARRWALGAWLFLGLGIVLGGEWAYKELGWGGYWAWDPVENASLVPWLLATALVHSGLAQERHGTLRRWNAVLALAVFITVLVGTFLTRSGVMASVHAFAESPTGPPFMVSIGLVTALSIWLLALRWDRLQDRQPIASLASREGAFVAGNIVLSSLAFAVLFGTVVPILSRLFGPGITLQAPYFERVSAPLWVLMLLLMAVGLVLPWRPQVNGARRTATWIRRLLPVGVGVLLFVALLAVGGLRRPTLLTGFAAAFVAGAVALAELVRWVRGRRGRGLAGRDGARSRLGGLLAHAGVAMVAVAVLASTAFQARTSLSLAVGQVGHLGGYTVRYEGLASRRVPGATEVYARVGLFRGDRPIASLEPARRLYDDNMAQFGTTTEVAVYRHVEGDVYVALAGWEEGGSRAAFELYVNPLVNWIWVGSILMLAGTALAVGSRAEARLVERRAEARLLEEVGRLRLPATPGGR</sequence>
<feature type="transmembrane region" description="Helical" evidence="10">
    <location>
        <begin position="12"/>
        <end position="30"/>
    </location>
</feature>
<evidence type="ECO:0000256" key="9">
    <source>
        <dbReference type="ARBA" id="ARBA00037230"/>
    </source>
</evidence>